<dbReference type="Proteomes" id="UP000468928">
    <property type="component" value="Unassembled WGS sequence"/>
</dbReference>
<organism evidence="1 2">
    <name type="scientific">Nocardia cyriacigeorgica</name>
    <dbReference type="NCBI Taxonomy" id="135487"/>
    <lineage>
        <taxon>Bacteria</taxon>
        <taxon>Bacillati</taxon>
        <taxon>Actinomycetota</taxon>
        <taxon>Actinomycetes</taxon>
        <taxon>Mycobacteriales</taxon>
        <taxon>Nocardiaceae</taxon>
        <taxon>Nocardia</taxon>
    </lineage>
</organism>
<dbReference type="EMBL" id="JAAGUZ010000068">
    <property type="protein sequence ID" value="NEW47047.1"/>
    <property type="molecule type" value="Genomic_DNA"/>
</dbReference>
<comment type="caution">
    <text evidence="1">The sequence shown here is derived from an EMBL/GenBank/DDBJ whole genome shotgun (WGS) entry which is preliminary data.</text>
</comment>
<sequence>MRGITLPDGGDFQLRDLRIEIGADGKPRMAPPTVAVRADLWPYWLAEGIDGAVDSSVHAALIPEALAQRREDEVNKLLIHELRASMRALTSSAFAIDAFYGSVKERAGEHPQNALWRENGTARYKQVVETFHHHLKIRDNHSVKEARHRIKQLFQMRDWAVHARSEYQGPIYRPDIDAAVPWQYAAFRSENAVNAVAMTIDLMNSFVILLAGADSTLQEWKPRVEDLMGRVIEKYQASSLPPVSQVISET</sequence>
<evidence type="ECO:0000313" key="2">
    <source>
        <dbReference type="Proteomes" id="UP000468928"/>
    </source>
</evidence>
<proteinExistence type="predicted"/>
<protein>
    <submittedName>
        <fullName evidence="1">Uncharacterized protein</fullName>
    </submittedName>
</protein>
<reference evidence="1 2" key="1">
    <citation type="submission" date="2020-01" db="EMBL/GenBank/DDBJ databases">
        <title>Genetics and antimicrobial susceptibilities of Nocardia species isolated from the soil; a comparison with species isolated from humans.</title>
        <authorList>
            <person name="Carrasco G."/>
            <person name="Monzon S."/>
            <person name="Sansegundo M."/>
            <person name="Garcia E."/>
            <person name="Garrido N."/>
            <person name="Medina M.J."/>
            <person name="Villalon P."/>
            <person name="Ramirez-Arocha A.C."/>
            <person name="Jimenez P."/>
            <person name="Cuesta I."/>
            <person name="Valdezate S."/>
        </authorList>
    </citation>
    <scope>NUCLEOTIDE SEQUENCE [LARGE SCALE GENOMIC DNA]</scope>
    <source>
        <strain evidence="1 2">CNM20110639</strain>
    </source>
</reference>
<name>A0A6P1D977_9NOCA</name>
<dbReference type="RefSeq" id="WP_163829919.1">
    <property type="nucleotide sequence ID" value="NZ_JAAGUZ010000068.1"/>
</dbReference>
<evidence type="ECO:0000313" key="1">
    <source>
        <dbReference type="EMBL" id="NEW47047.1"/>
    </source>
</evidence>
<dbReference type="AlphaFoldDB" id="A0A6P1D977"/>
<accession>A0A6P1D977</accession>
<gene>
    <name evidence="1" type="ORF">GV789_21740</name>
</gene>